<reference evidence="1 2" key="1">
    <citation type="submission" date="2019-04" db="EMBL/GenBank/DDBJ databases">
        <title>Friends and foes A comparative genomics study of 23 Aspergillus species from section Flavi.</title>
        <authorList>
            <consortium name="DOE Joint Genome Institute"/>
            <person name="Kjaerbolling I."/>
            <person name="Vesth T."/>
            <person name="Frisvad J.C."/>
            <person name="Nybo J.L."/>
            <person name="Theobald S."/>
            <person name="Kildgaard S."/>
            <person name="Isbrandt T."/>
            <person name="Kuo A."/>
            <person name="Sato A."/>
            <person name="Lyhne E.K."/>
            <person name="Kogle M.E."/>
            <person name="Wiebenga A."/>
            <person name="Kun R.S."/>
            <person name="Lubbers R.J."/>
            <person name="Makela M.R."/>
            <person name="Barry K."/>
            <person name="Chovatia M."/>
            <person name="Clum A."/>
            <person name="Daum C."/>
            <person name="Haridas S."/>
            <person name="He G."/>
            <person name="LaButti K."/>
            <person name="Lipzen A."/>
            <person name="Mondo S."/>
            <person name="Riley R."/>
            <person name="Salamov A."/>
            <person name="Simmons B.A."/>
            <person name="Magnuson J.K."/>
            <person name="Henrissat B."/>
            <person name="Mortensen U.H."/>
            <person name="Larsen T.O."/>
            <person name="Devries R.P."/>
            <person name="Grigoriev I.V."/>
            <person name="Machida M."/>
            <person name="Baker S.E."/>
            <person name="Andersen M.R."/>
        </authorList>
    </citation>
    <scope>NUCLEOTIDE SEQUENCE [LARGE SCALE GENOMIC DNA]</scope>
    <source>
        <strain evidence="1 2">CBS 151.66</strain>
    </source>
</reference>
<organism evidence="1 2">
    <name type="scientific">Aspergillus leporis</name>
    <dbReference type="NCBI Taxonomy" id="41062"/>
    <lineage>
        <taxon>Eukaryota</taxon>
        <taxon>Fungi</taxon>
        <taxon>Dikarya</taxon>
        <taxon>Ascomycota</taxon>
        <taxon>Pezizomycotina</taxon>
        <taxon>Eurotiomycetes</taxon>
        <taxon>Eurotiomycetidae</taxon>
        <taxon>Eurotiales</taxon>
        <taxon>Aspergillaceae</taxon>
        <taxon>Aspergillus</taxon>
        <taxon>Aspergillus subgen. Circumdati</taxon>
    </lineage>
</organism>
<dbReference type="GO" id="GO:0016874">
    <property type="term" value="F:ligase activity"/>
    <property type="evidence" value="ECO:0007669"/>
    <property type="project" value="UniProtKB-KW"/>
</dbReference>
<protein>
    <submittedName>
        <fullName evidence="1">RNA ligase/cyclic nucleotide phosphodiesterase</fullName>
    </submittedName>
</protein>
<sequence>MTSIIISEDNPYQTLITNANNDPCQLQSDYDNHRVTRNAQQSAKILAEDFPGWTLDEVLMRLDGPGKEDGFVDPRHSLVVWAKPPSQVRELISFIQRQLRDVAPTLWLMPSGNLHATVLEVAHSLPEAQIEGLVETLQSSKDISTSQIADYSFTHRARLVKPMVSFDSAAMALSFVPAAGERSGSQQTLDDDTYSYHHLRRDVFDMVRKAGIPVASRYSVPSAHLTIARFITQDGFLKEERDAEGQRQIDHSQVKLLIDKIGDINKQLQSEYWPRENGTIRDGGEWLVGQEKGLVIQKGRLWYGDGENVLRGKGY</sequence>
<dbReference type="OrthoDB" id="2967263at2759"/>
<dbReference type="Proteomes" id="UP000326565">
    <property type="component" value="Unassembled WGS sequence"/>
</dbReference>
<gene>
    <name evidence="1" type="ORF">BDV29DRAFT_165441</name>
</gene>
<proteinExistence type="predicted"/>
<dbReference type="EMBL" id="ML732154">
    <property type="protein sequence ID" value="KAB8078861.1"/>
    <property type="molecule type" value="Genomic_DNA"/>
</dbReference>
<dbReference type="SUPFAM" id="SSF55144">
    <property type="entry name" value="LigT-like"/>
    <property type="match status" value="1"/>
</dbReference>
<keyword evidence="1" id="KW-0436">Ligase</keyword>
<dbReference type="InterPro" id="IPR009097">
    <property type="entry name" value="Cyclic_Pdiesterase"/>
</dbReference>
<dbReference type="AlphaFoldDB" id="A0A5N5XDU2"/>
<accession>A0A5N5XDU2</accession>
<keyword evidence="2" id="KW-1185">Reference proteome</keyword>
<evidence type="ECO:0000313" key="1">
    <source>
        <dbReference type="EMBL" id="KAB8078861.1"/>
    </source>
</evidence>
<dbReference type="Gene3D" id="3.90.1140.10">
    <property type="entry name" value="Cyclic phosphodiesterase"/>
    <property type="match status" value="1"/>
</dbReference>
<name>A0A5N5XDU2_9EURO</name>
<evidence type="ECO:0000313" key="2">
    <source>
        <dbReference type="Proteomes" id="UP000326565"/>
    </source>
</evidence>